<evidence type="ECO:0000256" key="2">
    <source>
        <dbReference type="ARBA" id="ARBA00022679"/>
    </source>
</evidence>
<comment type="subcellular location">
    <subcellularLocation>
        <location evidence="1">Membrane</location>
        <topology evidence="1">Multi-pass membrane protein</topology>
    </subcellularLocation>
</comment>
<evidence type="ECO:0000256" key="9">
    <source>
        <dbReference type="ARBA" id="ARBA00023136"/>
    </source>
</evidence>
<dbReference type="InterPro" id="IPR011016">
    <property type="entry name" value="Znf_RING-CH"/>
</dbReference>
<organism evidence="14 15">
    <name type="scientific">Stentor coeruleus</name>
    <dbReference type="NCBI Taxonomy" id="5963"/>
    <lineage>
        <taxon>Eukaryota</taxon>
        <taxon>Sar</taxon>
        <taxon>Alveolata</taxon>
        <taxon>Ciliophora</taxon>
        <taxon>Postciliodesmatophora</taxon>
        <taxon>Heterotrichea</taxon>
        <taxon>Heterotrichida</taxon>
        <taxon>Stentoridae</taxon>
        <taxon>Stentor</taxon>
    </lineage>
</organism>
<keyword evidence="6" id="KW-0833">Ubl conjugation pathway</keyword>
<evidence type="ECO:0000256" key="3">
    <source>
        <dbReference type="ARBA" id="ARBA00022692"/>
    </source>
</evidence>
<accession>A0A1R2BRR5</accession>
<feature type="transmembrane region" description="Helical" evidence="11">
    <location>
        <begin position="139"/>
        <end position="160"/>
    </location>
</feature>
<evidence type="ECO:0000259" key="13">
    <source>
        <dbReference type="PROSITE" id="PS51292"/>
    </source>
</evidence>
<dbReference type="InterPro" id="IPR001841">
    <property type="entry name" value="Znf_RING"/>
</dbReference>
<evidence type="ECO:0000256" key="5">
    <source>
        <dbReference type="ARBA" id="ARBA00022771"/>
    </source>
</evidence>
<dbReference type="OrthoDB" id="305026at2759"/>
<keyword evidence="3 11" id="KW-0812">Transmembrane</keyword>
<name>A0A1R2BRR5_9CILI</name>
<evidence type="ECO:0000313" key="15">
    <source>
        <dbReference type="Proteomes" id="UP000187209"/>
    </source>
</evidence>
<evidence type="ECO:0000256" key="10">
    <source>
        <dbReference type="PROSITE-ProRule" id="PRU00175"/>
    </source>
</evidence>
<dbReference type="PANTHER" id="PTHR46065">
    <property type="entry name" value="E3 UBIQUITIN-PROTEIN LIGASE MARCH 2/3 FAMILY MEMBER"/>
    <property type="match status" value="1"/>
</dbReference>
<evidence type="ECO:0000256" key="6">
    <source>
        <dbReference type="ARBA" id="ARBA00022786"/>
    </source>
</evidence>
<evidence type="ECO:0000256" key="1">
    <source>
        <dbReference type="ARBA" id="ARBA00004141"/>
    </source>
</evidence>
<feature type="domain" description="RING-type" evidence="12">
    <location>
        <begin position="27"/>
        <end position="78"/>
    </location>
</feature>
<evidence type="ECO:0000256" key="8">
    <source>
        <dbReference type="ARBA" id="ARBA00022989"/>
    </source>
</evidence>
<dbReference type="GO" id="GO:0008270">
    <property type="term" value="F:zinc ion binding"/>
    <property type="evidence" value="ECO:0007669"/>
    <property type="project" value="UniProtKB-KW"/>
</dbReference>
<evidence type="ECO:0000256" key="11">
    <source>
        <dbReference type="SAM" id="Phobius"/>
    </source>
</evidence>
<evidence type="ECO:0000313" key="14">
    <source>
        <dbReference type="EMBL" id="OMJ79436.1"/>
    </source>
</evidence>
<dbReference type="CDD" id="cd16495">
    <property type="entry name" value="RING_CH-C4HC3_MARCH"/>
    <property type="match status" value="1"/>
</dbReference>
<dbReference type="Pfam" id="PF12906">
    <property type="entry name" value="RINGv"/>
    <property type="match status" value="1"/>
</dbReference>
<dbReference type="SUPFAM" id="SSF57850">
    <property type="entry name" value="RING/U-box"/>
    <property type="match status" value="1"/>
</dbReference>
<dbReference type="SMART" id="SM00744">
    <property type="entry name" value="RINGv"/>
    <property type="match status" value="1"/>
</dbReference>
<keyword evidence="15" id="KW-1185">Reference proteome</keyword>
<protein>
    <submittedName>
        <fullName evidence="14">Uncharacterized protein</fullName>
    </submittedName>
</protein>
<dbReference type="PROSITE" id="PS50089">
    <property type="entry name" value="ZF_RING_2"/>
    <property type="match status" value="1"/>
</dbReference>
<evidence type="ECO:0000256" key="7">
    <source>
        <dbReference type="ARBA" id="ARBA00022833"/>
    </source>
</evidence>
<dbReference type="PROSITE" id="PS51292">
    <property type="entry name" value="ZF_RING_CH"/>
    <property type="match status" value="1"/>
</dbReference>
<sequence>MKQSIGKVSGKESENKNDDEASEEKMCRICFEHENESNPIICPCRCNGTMKYIHEECLKSWILSQSRDLNEFSCDICKAPLDMEFRFRTVFSCKNFENECLKIVIFPFVIFLVGTVFGIVIVYTISGVINDKLSLSEKIYLSIVIITCIIMLSTLIIVFIKSLKAGCCARKMSLWKIKPSTYHTADERNQTMITENILKDAQSPATAAEIVPFDGPQLDLNQSTEDPQLFVRRNPEEIYGIFRLHRIAFNDDINDHPSPRLPHEVREI</sequence>
<dbReference type="Proteomes" id="UP000187209">
    <property type="component" value="Unassembled WGS sequence"/>
</dbReference>
<feature type="domain" description="RING-CH-type" evidence="13">
    <location>
        <begin position="19"/>
        <end position="84"/>
    </location>
</feature>
<comment type="caution">
    <text evidence="14">The sequence shown here is derived from an EMBL/GenBank/DDBJ whole genome shotgun (WGS) entry which is preliminary data.</text>
</comment>
<dbReference type="GO" id="GO:0016740">
    <property type="term" value="F:transferase activity"/>
    <property type="evidence" value="ECO:0007669"/>
    <property type="project" value="UniProtKB-KW"/>
</dbReference>
<keyword evidence="8 11" id="KW-1133">Transmembrane helix</keyword>
<gene>
    <name evidence="14" type="ORF">SteCoe_20537</name>
</gene>
<keyword evidence="5 10" id="KW-0863">Zinc-finger</keyword>
<feature type="transmembrane region" description="Helical" evidence="11">
    <location>
        <begin position="104"/>
        <end position="127"/>
    </location>
</feature>
<evidence type="ECO:0000256" key="4">
    <source>
        <dbReference type="ARBA" id="ARBA00022723"/>
    </source>
</evidence>
<keyword evidence="4" id="KW-0479">Metal-binding</keyword>
<dbReference type="PANTHER" id="PTHR46065:SF3">
    <property type="entry name" value="FI20425P1"/>
    <property type="match status" value="1"/>
</dbReference>
<keyword evidence="2" id="KW-0808">Transferase</keyword>
<proteinExistence type="predicted"/>
<dbReference type="InterPro" id="IPR013083">
    <property type="entry name" value="Znf_RING/FYVE/PHD"/>
</dbReference>
<keyword evidence="7" id="KW-0862">Zinc</keyword>
<evidence type="ECO:0000259" key="12">
    <source>
        <dbReference type="PROSITE" id="PS50089"/>
    </source>
</evidence>
<dbReference type="Gene3D" id="3.30.40.10">
    <property type="entry name" value="Zinc/RING finger domain, C3HC4 (zinc finger)"/>
    <property type="match status" value="1"/>
</dbReference>
<reference evidence="14 15" key="1">
    <citation type="submission" date="2016-11" db="EMBL/GenBank/DDBJ databases">
        <title>The macronuclear genome of Stentor coeruleus: a giant cell with tiny introns.</title>
        <authorList>
            <person name="Slabodnick M."/>
            <person name="Ruby J.G."/>
            <person name="Reiff S.B."/>
            <person name="Swart E.C."/>
            <person name="Gosai S."/>
            <person name="Prabakaran S."/>
            <person name="Witkowska E."/>
            <person name="Larue G.E."/>
            <person name="Fisher S."/>
            <person name="Freeman R.M."/>
            <person name="Gunawardena J."/>
            <person name="Chu W."/>
            <person name="Stover N.A."/>
            <person name="Gregory B.D."/>
            <person name="Nowacki M."/>
            <person name="Derisi J."/>
            <person name="Roy S.W."/>
            <person name="Marshall W.F."/>
            <person name="Sood P."/>
        </authorList>
    </citation>
    <scope>NUCLEOTIDE SEQUENCE [LARGE SCALE GENOMIC DNA]</scope>
    <source>
        <strain evidence="14">WM001</strain>
    </source>
</reference>
<dbReference type="GO" id="GO:0016020">
    <property type="term" value="C:membrane"/>
    <property type="evidence" value="ECO:0007669"/>
    <property type="project" value="UniProtKB-SubCell"/>
</dbReference>
<dbReference type="AlphaFoldDB" id="A0A1R2BRR5"/>
<keyword evidence="9 11" id="KW-0472">Membrane</keyword>
<dbReference type="EMBL" id="MPUH01000471">
    <property type="protein sequence ID" value="OMJ79436.1"/>
    <property type="molecule type" value="Genomic_DNA"/>
</dbReference>